<keyword evidence="14" id="KW-1185">Reference proteome</keyword>
<evidence type="ECO:0000256" key="6">
    <source>
        <dbReference type="ARBA" id="ARBA00022840"/>
    </source>
</evidence>
<dbReference type="PIRSF" id="PIRSF001563">
    <property type="entry name" value="Folylpolyglu_synth"/>
    <property type="match status" value="1"/>
</dbReference>
<evidence type="ECO:0000259" key="11">
    <source>
        <dbReference type="Pfam" id="PF02875"/>
    </source>
</evidence>
<evidence type="ECO:0000256" key="8">
    <source>
        <dbReference type="ARBA" id="ARBA00030592"/>
    </source>
</evidence>
<dbReference type="InterPro" id="IPR001645">
    <property type="entry name" value="Folylpolyglutamate_synth"/>
</dbReference>
<dbReference type="InterPro" id="IPR018109">
    <property type="entry name" value="Folylpolyglutamate_synth_CS"/>
</dbReference>
<reference evidence="13 14" key="1">
    <citation type="journal article" date="1979" name="Int. J. Syst. Evol. Microbiol.">
        <title>Bacillus globisporus subsp. marinus subsp. nov.</title>
        <authorList>
            <person name="Liu H."/>
        </authorList>
    </citation>
    <scope>NUCLEOTIDE SEQUENCE [LARGE SCALE GENOMIC DNA]</scope>
    <source>
        <strain evidence="13 14">DSM 1297</strain>
    </source>
</reference>
<dbReference type="PROSITE" id="PS01012">
    <property type="entry name" value="FOLYLPOLYGLU_SYNT_2"/>
    <property type="match status" value="1"/>
</dbReference>
<evidence type="ECO:0000256" key="9">
    <source>
        <dbReference type="ARBA" id="ARBA00047493"/>
    </source>
</evidence>
<evidence type="ECO:0000256" key="7">
    <source>
        <dbReference type="ARBA" id="ARBA00022842"/>
    </source>
</evidence>
<dbReference type="Pfam" id="PF02875">
    <property type="entry name" value="Mur_ligase_C"/>
    <property type="match status" value="1"/>
</dbReference>
<keyword evidence="7" id="KW-0460">Magnesium</keyword>
<keyword evidence="5 10" id="KW-0547">Nucleotide-binding</keyword>
<dbReference type="PANTHER" id="PTHR11136:SF0">
    <property type="entry name" value="DIHYDROFOLATE SYNTHETASE-RELATED"/>
    <property type="match status" value="1"/>
</dbReference>
<dbReference type="EMBL" id="JBFMIA010000001">
    <property type="protein sequence ID" value="MEW9500577.1"/>
    <property type="molecule type" value="Genomic_DNA"/>
</dbReference>
<accession>A0ABV3PZQ6</accession>
<evidence type="ECO:0000313" key="13">
    <source>
        <dbReference type="EMBL" id="MEW9500577.1"/>
    </source>
</evidence>
<comment type="catalytic activity">
    <reaction evidence="9">
        <text>(6S)-5,6,7,8-tetrahydrofolyl-(gamma-L-Glu)(n) + L-glutamate + ATP = (6S)-5,6,7,8-tetrahydrofolyl-(gamma-L-Glu)(n+1) + ADP + phosphate + H(+)</text>
        <dbReference type="Rhea" id="RHEA:10580"/>
        <dbReference type="Rhea" id="RHEA-COMP:14738"/>
        <dbReference type="Rhea" id="RHEA-COMP:14740"/>
        <dbReference type="ChEBI" id="CHEBI:15378"/>
        <dbReference type="ChEBI" id="CHEBI:29985"/>
        <dbReference type="ChEBI" id="CHEBI:30616"/>
        <dbReference type="ChEBI" id="CHEBI:43474"/>
        <dbReference type="ChEBI" id="CHEBI:141005"/>
        <dbReference type="ChEBI" id="CHEBI:456216"/>
        <dbReference type="EC" id="6.3.2.17"/>
    </reaction>
</comment>
<dbReference type="Pfam" id="PF08245">
    <property type="entry name" value="Mur_ligase_M"/>
    <property type="match status" value="1"/>
</dbReference>
<gene>
    <name evidence="13" type="ORF">AB1471_02040</name>
</gene>
<keyword evidence="6 10" id="KW-0067">ATP-binding</keyword>
<dbReference type="NCBIfam" id="TIGR01499">
    <property type="entry name" value="folC"/>
    <property type="match status" value="1"/>
</dbReference>
<dbReference type="Gene3D" id="3.40.1190.10">
    <property type="entry name" value="Mur-like, catalytic domain"/>
    <property type="match status" value="1"/>
</dbReference>
<organism evidence="13 14">
    <name type="scientific">Jeotgalibacillus marinus</name>
    <dbReference type="NCBI Taxonomy" id="86667"/>
    <lineage>
        <taxon>Bacteria</taxon>
        <taxon>Bacillati</taxon>
        <taxon>Bacillota</taxon>
        <taxon>Bacilli</taxon>
        <taxon>Bacillales</taxon>
        <taxon>Caryophanaceae</taxon>
        <taxon>Jeotgalibacillus</taxon>
    </lineage>
</organism>
<dbReference type="InterPro" id="IPR013221">
    <property type="entry name" value="Mur_ligase_cen"/>
</dbReference>
<feature type="domain" description="Mur ligase central" evidence="12">
    <location>
        <begin position="142"/>
        <end position="272"/>
    </location>
</feature>
<keyword evidence="3 10" id="KW-0436">Ligase</keyword>
<evidence type="ECO:0000256" key="5">
    <source>
        <dbReference type="ARBA" id="ARBA00022741"/>
    </source>
</evidence>
<dbReference type="InterPro" id="IPR004101">
    <property type="entry name" value="Mur_ligase_C"/>
</dbReference>
<evidence type="ECO:0000256" key="2">
    <source>
        <dbReference type="ARBA" id="ARBA00013025"/>
    </source>
</evidence>
<dbReference type="SUPFAM" id="SSF53623">
    <property type="entry name" value="MurD-like peptide ligases, catalytic domain"/>
    <property type="match status" value="1"/>
</dbReference>
<dbReference type="Gene3D" id="3.90.190.20">
    <property type="entry name" value="Mur ligase, C-terminal domain"/>
    <property type="match status" value="1"/>
</dbReference>
<dbReference type="PANTHER" id="PTHR11136">
    <property type="entry name" value="FOLYLPOLYGLUTAMATE SYNTHASE-RELATED"/>
    <property type="match status" value="1"/>
</dbReference>
<evidence type="ECO:0000313" key="14">
    <source>
        <dbReference type="Proteomes" id="UP001556040"/>
    </source>
</evidence>
<name>A0ABV3PZQ6_9BACL</name>
<sequence>MIHTYKEAIDWIHGRLRLGIKPGLTRMEWIMEQLGHPERNINAIHIGGTNGKGSTVTYLRSIYQASNATVGTFTSPYFETFNERISVNGVPISDDDWLKLTQKIEPLANQLEETDMGGPTEFEVITAMMFLYFGEIHPVDVTLIEVGLGGRFDSTNIVKPLCSIITSIGLDHVAILGSTYEKIAFEKAGIIKEGVPVVLNVKQTSAKSMIEKTSKTKQAPIYSFGNDFSTKISEINSTGERFHYNDRNYYYTFNMMMTGEHQVENASLAIFTALHLKGKLAISVSEKSIHEGIANAYWPGRTEKISNSPTVIMDGAHNKEGIEALLKTLTRKFPDRKLHFLFAAVGDKDLVQMINMLDQAAYSIAFTTFDLPRAATGEELVAMSGHPNKQLMTPLHWIHQVVNEESGDVFVLTGSLYFLSSISFEMKKILNSENKR</sequence>
<evidence type="ECO:0000259" key="12">
    <source>
        <dbReference type="Pfam" id="PF08245"/>
    </source>
</evidence>
<dbReference type="Proteomes" id="UP001556040">
    <property type="component" value="Unassembled WGS sequence"/>
</dbReference>
<proteinExistence type="inferred from homology"/>
<keyword evidence="4" id="KW-0479">Metal-binding</keyword>
<evidence type="ECO:0000256" key="3">
    <source>
        <dbReference type="ARBA" id="ARBA00022598"/>
    </source>
</evidence>
<evidence type="ECO:0000256" key="10">
    <source>
        <dbReference type="PIRNR" id="PIRNR001563"/>
    </source>
</evidence>
<dbReference type="InterPro" id="IPR036565">
    <property type="entry name" value="Mur-like_cat_sf"/>
</dbReference>
<evidence type="ECO:0000256" key="4">
    <source>
        <dbReference type="ARBA" id="ARBA00022723"/>
    </source>
</evidence>
<feature type="domain" description="Mur ligase C-terminal" evidence="11">
    <location>
        <begin position="300"/>
        <end position="415"/>
    </location>
</feature>
<dbReference type="SUPFAM" id="SSF53244">
    <property type="entry name" value="MurD-like peptide ligases, peptide-binding domain"/>
    <property type="match status" value="1"/>
</dbReference>
<protein>
    <recommendedName>
        <fullName evidence="2">tetrahydrofolate synthase</fullName>
        <ecNumber evidence="2">6.3.2.17</ecNumber>
    </recommendedName>
    <alternativeName>
        <fullName evidence="8">Tetrahydrofolylpolyglutamate synthase</fullName>
    </alternativeName>
</protein>
<dbReference type="EC" id="6.3.2.17" evidence="2"/>
<evidence type="ECO:0000256" key="1">
    <source>
        <dbReference type="ARBA" id="ARBA00008276"/>
    </source>
</evidence>
<dbReference type="RefSeq" id="WP_367777880.1">
    <property type="nucleotide sequence ID" value="NZ_JBFMIA010000001.1"/>
</dbReference>
<comment type="caution">
    <text evidence="13">The sequence shown here is derived from an EMBL/GenBank/DDBJ whole genome shotgun (WGS) entry which is preliminary data.</text>
</comment>
<dbReference type="GO" id="GO:0016874">
    <property type="term" value="F:ligase activity"/>
    <property type="evidence" value="ECO:0007669"/>
    <property type="project" value="UniProtKB-KW"/>
</dbReference>
<dbReference type="InterPro" id="IPR036615">
    <property type="entry name" value="Mur_ligase_C_dom_sf"/>
</dbReference>
<comment type="similarity">
    <text evidence="1 10">Belongs to the folylpolyglutamate synthase family.</text>
</comment>